<name>A0A0F9KQI1_9ZZZZ</name>
<sequence length="40" mass="4698">MATKKTPREIKLEKANKKLREQNRSLRGKNKNLKELLGAY</sequence>
<feature type="compositionally biased region" description="Basic and acidic residues" evidence="1">
    <location>
        <begin position="1"/>
        <end position="24"/>
    </location>
</feature>
<evidence type="ECO:0000313" key="2">
    <source>
        <dbReference type="EMBL" id="KKM84118.1"/>
    </source>
</evidence>
<reference evidence="2" key="1">
    <citation type="journal article" date="2015" name="Nature">
        <title>Complex archaea that bridge the gap between prokaryotes and eukaryotes.</title>
        <authorList>
            <person name="Spang A."/>
            <person name="Saw J.H."/>
            <person name="Jorgensen S.L."/>
            <person name="Zaremba-Niedzwiedzka K."/>
            <person name="Martijn J."/>
            <person name="Lind A.E."/>
            <person name="van Eijk R."/>
            <person name="Schleper C."/>
            <person name="Guy L."/>
            <person name="Ettema T.J."/>
        </authorList>
    </citation>
    <scope>NUCLEOTIDE SEQUENCE</scope>
</reference>
<evidence type="ECO:0000256" key="1">
    <source>
        <dbReference type="SAM" id="MobiDB-lite"/>
    </source>
</evidence>
<proteinExistence type="predicted"/>
<organism evidence="2">
    <name type="scientific">marine sediment metagenome</name>
    <dbReference type="NCBI Taxonomy" id="412755"/>
    <lineage>
        <taxon>unclassified sequences</taxon>
        <taxon>metagenomes</taxon>
        <taxon>ecological metagenomes</taxon>
    </lineage>
</organism>
<protein>
    <submittedName>
        <fullName evidence="2">Uncharacterized protein</fullName>
    </submittedName>
</protein>
<dbReference type="AlphaFoldDB" id="A0A0F9KQI1"/>
<comment type="caution">
    <text evidence="2">The sequence shown here is derived from an EMBL/GenBank/DDBJ whole genome shotgun (WGS) entry which is preliminary data.</text>
</comment>
<accession>A0A0F9KQI1</accession>
<dbReference type="EMBL" id="LAZR01007613">
    <property type="protein sequence ID" value="KKM84118.1"/>
    <property type="molecule type" value="Genomic_DNA"/>
</dbReference>
<feature type="region of interest" description="Disordered" evidence="1">
    <location>
        <begin position="1"/>
        <end position="40"/>
    </location>
</feature>
<gene>
    <name evidence="2" type="ORF">LCGC14_1302400</name>
</gene>